<proteinExistence type="predicted"/>
<sequence length="231" mass="24941">MSSSSRSDVKTMQLHISEDARTSVSIPSQTSKLTPGVTTLSQDALGQVRRAIGAPPYRFEQPATTSRTRINKHIPEGLYRSTIQKRRKAQFSYYFTSTLYNACLILQILLSAALTALGSSSKKNGTVITILAAANTVNAGLAALLHNSGLPGRIRNDWNEYDKVEMFLVEVMDSGIVENGMSTADVIQTCFNRYSNARATVEKNKPGYYTGGAPTGPGAAVNIIPPVLGVR</sequence>
<name>A0A1E1JV08_9HELO</name>
<dbReference type="AlphaFoldDB" id="A0A1E1JV08"/>
<dbReference type="NCBIfam" id="NF033635">
    <property type="entry name" value="SLATT_fungal"/>
    <property type="match status" value="1"/>
</dbReference>
<dbReference type="Pfam" id="PF18142">
    <property type="entry name" value="SLATT_fungal"/>
    <property type="match status" value="1"/>
</dbReference>
<evidence type="ECO:0000313" key="4">
    <source>
        <dbReference type="Proteomes" id="UP000178912"/>
    </source>
</evidence>
<dbReference type="PANTHER" id="PTHR38793:SF1">
    <property type="entry name" value="SMODS AND SLOG-ASSOCIATING 2TM EFFECTOR DOMAIN-CONTAINING PROTEIN"/>
    <property type="match status" value="1"/>
</dbReference>
<dbReference type="Proteomes" id="UP000178912">
    <property type="component" value="Unassembled WGS sequence"/>
</dbReference>
<keyword evidence="1" id="KW-1133">Transmembrane helix</keyword>
<organism evidence="3 4">
    <name type="scientific">Rhynchosporium agropyri</name>
    <dbReference type="NCBI Taxonomy" id="914238"/>
    <lineage>
        <taxon>Eukaryota</taxon>
        <taxon>Fungi</taxon>
        <taxon>Dikarya</taxon>
        <taxon>Ascomycota</taxon>
        <taxon>Pezizomycotina</taxon>
        <taxon>Leotiomycetes</taxon>
        <taxon>Helotiales</taxon>
        <taxon>Ploettnerulaceae</taxon>
        <taxon>Rhynchosporium</taxon>
    </lineage>
</organism>
<keyword evidence="4" id="KW-1185">Reference proteome</keyword>
<evidence type="ECO:0000256" key="1">
    <source>
        <dbReference type="SAM" id="Phobius"/>
    </source>
</evidence>
<evidence type="ECO:0000259" key="2">
    <source>
        <dbReference type="Pfam" id="PF18142"/>
    </source>
</evidence>
<keyword evidence="1" id="KW-0812">Transmembrane</keyword>
<dbReference type="EMBL" id="FJUX01000003">
    <property type="protein sequence ID" value="CZS89745.1"/>
    <property type="molecule type" value="Genomic_DNA"/>
</dbReference>
<protein>
    <recommendedName>
        <fullName evidence="2">SMODS and SLOG-associating 2TM effector domain-containing protein</fullName>
    </recommendedName>
</protein>
<feature type="transmembrane region" description="Helical" evidence="1">
    <location>
        <begin position="91"/>
        <end position="114"/>
    </location>
</feature>
<reference evidence="4" key="1">
    <citation type="submission" date="2016-03" db="EMBL/GenBank/DDBJ databases">
        <authorList>
            <person name="Guldener U."/>
        </authorList>
    </citation>
    <scope>NUCLEOTIDE SEQUENCE [LARGE SCALE GENOMIC DNA]</scope>
    <source>
        <strain evidence="4">04CH-RAC-A.6.1</strain>
    </source>
</reference>
<evidence type="ECO:0000313" key="3">
    <source>
        <dbReference type="EMBL" id="CZS89745.1"/>
    </source>
</evidence>
<keyword evidence="1" id="KW-0472">Membrane</keyword>
<feature type="transmembrane region" description="Helical" evidence="1">
    <location>
        <begin position="126"/>
        <end position="145"/>
    </location>
</feature>
<dbReference type="InterPro" id="IPR041622">
    <property type="entry name" value="SLATT_fungi"/>
</dbReference>
<gene>
    <name evidence="3" type="ORF">RAG0_01022</name>
</gene>
<dbReference type="OrthoDB" id="5398270at2759"/>
<accession>A0A1E1JV08</accession>
<feature type="domain" description="SMODS and SLOG-associating 2TM effector" evidence="2">
    <location>
        <begin position="83"/>
        <end position="199"/>
    </location>
</feature>
<dbReference type="PANTHER" id="PTHR38793">
    <property type="entry name" value="SLATT_FUNGAL DOMAIN-CONTAINING PROTEIN-RELATED"/>
    <property type="match status" value="1"/>
</dbReference>